<keyword evidence="8" id="KW-1185">Reference proteome</keyword>
<feature type="transmembrane region" description="Helical" evidence="5">
    <location>
        <begin position="21"/>
        <end position="45"/>
    </location>
</feature>
<dbReference type="Pfam" id="PF01061">
    <property type="entry name" value="ABC2_membrane"/>
    <property type="match status" value="1"/>
</dbReference>
<comment type="subcellular location">
    <subcellularLocation>
        <location evidence="5">Cell membrane</location>
        <topology evidence="5">Multi-pass membrane protein</topology>
    </subcellularLocation>
    <subcellularLocation>
        <location evidence="1">Membrane</location>
        <topology evidence="1">Multi-pass membrane protein</topology>
    </subcellularLocation>
</comment>
<feature type="transmembrane region" description="Helical" evidence="5">
    <location>
        <begin position="57"/>
        <end position="78"/>
    </location>
</feature>
<dbReference type="PANTHER" id="PTHR43229">
    <property type="entry name" value="NODULATION PROTEIN J"/>
    <property type="match status" value="1"/>
</dbReference>
<protein>
    <recommendedName>
        <fullName evidence="5">Transport permease protein</fullName>
    </recommendedName>
</protein>
<comment type="similarity">
    <text evidence="5">Belongs to the ABC-2 integral membrane protein family.</text>
</comment>
<dbReference type="InterPro" id="IPR000412">
    <property type="entry name" value="ABC_2_transport"/>
</dbReference>
<sequence length="252" mass="27563">MKTLSETNTLFKRNLLLSIRNMEALFSGILTPAILMILFVYVFGGAMDVGNTDYVDFVVPGVLVQCIAQSASAVGVMVNQDLQTGMVTRLITLNIAKSAYLNGHVLAAALRSFLSTLVVLLVALVIGFRPQASVIEWCIALLLIFCFTIAFTWLSVLFGMIAKSPETAAMFTVLTTLLPYLSSGFVPTDSMPNALALFAEYQPMSPIIHSIRALMLQQPPAPLLQAFLWCAVITLASWFMATAAYQRRVRRG</sequence>
<keyword evidence="3 5" id="KW-1133">Transmembrane helix</keyword>
<dbReference type="PROSITE" id="PS51012">
    <property type="entry name" value="ABC_TM2"/>
    <property type="match status" value="1"/>
</dbReference>
<evidence type="ECO:0000313" key="8">
    <source>
        <dbReference type="Proteomes" id="UP000195043"/>
    </source>
</evidence>
<accession>A0A242A370</accession>
<evidence type="ECO:0000256" key="4">
    <source>
        <dbReference type="ARBA" id="ARBA00023136"/>
    </source>
</evidence>
<keyword evidence="5" id="KW-0813">Transport</keyword>
<feature type="domain" description="ABC transmembrane type-2" evidence="6">
    <location>
        <begin position="23"/>
        <end position="248"/>
    </location>
</feature>
<keyword evidence="2 5" id="KW-0812">Transmembrane</keyword>
<dbReference type="InterPro" id="IPR047817">
    <property type="entry name" value="ABC2_TM_bact-type"/>
</dbReference>
<proteinExistence type="inferred from homology"/>
<evidence type="ECO:0000259" key="6">
    <source>
        <dbReference type="PROSITE" id="PS51012"/>
    </source>
</evidence>
<dbReference type="GO" id="GO:0140359">
    <property type="term" value="F:ABC-type transporter activity"/>
    <property type="evidence" value="ECO:0007669"/>
    <property type="project" value="InterPro"/>
</dbReference>
<feature type="transmembrane region" description="Helical" evidence="5">
    <location>
        <begin position="99"/>
        <end position="128"/>
    </location>
</feature>
<dbReference type="Proteomes" id="UP000195043">
    <property type="component" value="Unassembled WGS sequence"/>
</dbReference>
<evidence type="ECO:0000256" key="3">
    <source>
        <dbReference type="ARBA" id="ARBA00022989"/>
    </source>
</evidence>
<keyword evidence="5" id="KW-1003">Cell membrane</keyword>
<name>A0A242A370_9ENTE</name>
<feature type="transmembrane region" description="Helical" evidence="5">
    <location>
        <begin position="168"/>
        <end position="186"/>
    </location>
</feature>
<dbReference type="STRING" id="1834191.A5886_000097"/>
<evidence type="ECO:0000313" key="7">
    <source>
        <dbReference type="EMBL" id="OTN75053.1"/>
    </source>
</evidence>
<dbReference type="PIRSF" id="PIRSF006648">
    <property type="entry name" value="DrrB"/>
    <property type="match status" value="1"/>
</dbReference>
<dbReference type="OrthoDB" id="670210at2"/>
<organism evidence="7 8">
    <name type="scientific">Candidatus Enterococcus testudinis</name>
    <dbReference type="NCBI Taxonomy" id="1834191"/>
    <lineage>
        <taxon>Bacteria</taxon>
        <taxon>Bacillati</taxon>
        <taxon>Bacillota</taxon>
        <taxon>Bacilli</taxon>
        <taxon>Lactobacillales</taxon>
        <taxon>Enterococcaceae</taxon>
        <taxon>Enterococcus</taxon>
    </lineage>
</organism>
<feature type="transmembrane region" description="Helical" evidence="5">
    <location>
        <begin position="226"/>
        <end position="245"/>
    </location>
</feature>
<dbReference type="InterPro" id="IPR051784">
    <property type="entry name" value="Nod_factor_ABC_transporter"/>
</dbReference>
<evidence type="ECO:0000256" key="2">
    <source>
        <dbReference type="ARBA" id="ARBA00022692"/>
    </source>
</evidence>
<dbReference type="AlphaFoldDB" id="A0A242A370"/>
<gene>
    <name evidence="7" type="ORF">A5886_000097</name>
</gene>
<dbReference type="GO" id="GO:0043190">
    <property type="term" value="C:ATP-binding cassette (ABC) transporter complex"/>
    <property type="evidence" value="ECO:0007669"/>
    <property type="project" value="InterPro"/>
</dbReference>
<reference evidence="7 8" key="1">
    <citation type="submission" date="2017-05" db="EMBL/GenBank/DDBJ databases">
        <title>The Genome Sequence of Enterococcus sp. 8G7_MSG3316.</title>
        <authorList>
            <consortium name="The Broad Institute Genomics Platform"/>
            <consortium name="The Broad Institute Genomic Center for Infectious Diseases"/>
            <person name="Earl A."/>
            <person name="Manson A."/>
            <person name="Schwartman J."/>
            <person name="Gilmore M."/>
            <person name="Abouelleil A."/>
            <person name="Cao P."/>
            <person name="Chapman S."/>
            <person name="Cusick C."/>
            <person name="Shea T."/>
            <person name="Young S."/>
            <person name="Neafsey D."/>
            <person name="Nusbaum C."/>
            <person name="Birren B."/>
        </authorList>
    </citation>
    <scope>NUCLEOTIDE SEQUENCE [LARGE SCALE GENOMIC DNA]</scope>
    <source>
        <strain evidence="7 8">8G7_MSG3316</strain>
    </source>
</reference>
<comment type="caution">
    <text evidence="7">The sequence shown here is derived from an EMBL/GenBank/DDBJ whole genome shotgun (WGS) entry which is preliminary data.</text>
</comment>
<keyword evidence="4 5" id="KW-0472">Membrane</keyword>
<dbReference type="EMBL" id="NGKU01000001">
    <property type="protein sequence ID" value="OTN75053.1"/>
    <property type="molecule type" value="Genomic_DNA"/>
</dbReference>
<evidence type="ECO:0000256" key="1">
    <source>
        <dbReference type="ARBA" id="ARBA00004141"/>
    </source>
</evidence>
<dbReference type="RefSeq" id="WP_086273156.1">
    <property type="nucleotide sequence ID" value="NZ_NGKU01000001.1"/>
</dbReference>
<feature type="transmembrane region" description="Helical" evidence="5">
    <location>
        <begin position="134"/>
        <end position="156"/>
    </location>
</feature>
<dbReference type="PANTHER" id="PTHR43229:SF2">
    <property type="entry name" value="NODULATION PROTEIN J"/>
    <property type="match status" value="1"/>
</dbReference>
<dbReference type="InterPro" id="IPR013525">
    <property type="entry name" value="ABC2_TM"/>
</dbReference>
<evidence type="ECO:0000256" key="5">
    <source>
        <dbReference type="RuleBase" id="RU361157"/>
    </source>
</evidence>